<proteinExistence type="predicted"/>
<dbReference type="AlphaFoldDB" id="A0A318SRE5"/>
<dbReference type="OrthoDB" id="34015at2"/>
<protein>
    <submittedName>
        <fullName evidence="1">Uncharacterized protein</fullName>
    </submittedName>
</protein>
<dbReference type="InterPro" id="IPR008928">
    <property type="entry name" value="6-hairpin_glycosidase_sf"/>
</dbReference>
<accession>A0A318SRE5</accession>
<dbReference type="EMBL" id="QJSX01000002">
    <property type="protein sequence ID" value="PYE55647.1"/>
    <property type="molecule type" value="Genomic_DNA"/>
</dbReference>
<name>A0A318SRE5_9DEIO</name>
<evidence type="ECO:0000313" key="2">
    <source>
        <dbReference type="Proteomes" id="UP000248326"/>
    </source>
</evidence>
<dbReference type="GO" id="GO:0005975">
    <property type="term" value="P:carbohydrate metabolic process"/>
    <property type="evidence" value="ECO:0007669"/>
    <property type="project" value="InterPro"/>
</dbReference>
<reference evidence="1 2" key="1">
    <citation type="submission" date="2018-06" db="EMBL/GenBank/DDBJ databases">
        <title>Genomic Encyclopedia of Type Strains, Phase IV (KMG-IV): sequencing the most valuable type-strain genomes for metagenomic binning, comparative biology and taxonomic classification.</title>
        <authorList>
            <person name="Goeker M."/>
        </authorList>
    </citation>
    <scope>NUCLEOTIDE SEQUENCE [LARGE SCALE GENOMIC DNA]</scope>
    <source>
        <strain evidence="1 2">DSM 18048</strain>
    </source>
</reference>
<organism evidence="1 2">
    <name type="scientific">Deinococcus yavapaiensis KR-236</name>
    <dbReference type="NCBI Taxonomy" id="694435"/>
    <lineage>
        <taxon>Bacteria</taxon>
        <taxon>Thermotogati</taxon>
        <taxon>Deinococcota</taxon>
        <taxon>Deinococci</taxon>
        <taxon>Deinococcales</taxon>
        <taxon>Deinococcaceae</taxon>
        <taxon>Deinococcus</taxon>
    </lineage>
</organism>
<evidence type="ECO:0000313" key="1">
    <source>
        <dbReference type="EMBL" id="PYE55647.1"/>
    </source>
</evidence>
<dbReference type="SUPFAM" id="SSF48208">
    <property type="entry name" value="Six-hairpin glycosidases"/>
    <property type="match status" value="2"/>
</dbReference>
<gene>
    <name evidence="1" type="ORF">DES52_10210</name>
</gene>
<comment type="caution">
    <text evidence="1">The sequence shown here is derived from an EMBL/GenBank/DDBJ whole genome shotgun (WGS) entry which is preliminary data.</text>
</comment>
<keyword evidence="2" id="KW-1185">Reference proteome</keyword>
<dbReference type="Proteomes" id="UP000248326">
    <property type="component" value="Unassembled WGS sequence"/>
</dbReference>
<dbReference type="RefSeq" id="WP_110885217.1">
    <property type="nucleotide sequence ID" value="NZ_QJSX01000002.1"/>
</dbReference>
<sequence>MSDFALARAFVNLDAWLESTRQPGGYGGPVAHWWQNRLQFVGPGLDWRYEGLLIGYTTAYARTRDSRFADRAVRAALDLTDGQRQDGSYTASQFEINPGFLGTPHEAAATLGLLKAHHLLPDRERALSTAARNLDRLVESLWDGKGFNDRPGIRGRVPNKLATLAHAMLAYQQLTGDERYEPFVRSALNDVICYMVERGEFEGAVHQYAPEAGEGDGRFFPYYNARCIPPLVEAATILGDRTYAGAAEAIFGFVDKTMHEDGSWPQIVYTSGRQASWPRWTAGVADILLAYRALEKTPPRQALTRLLTAQLASGAFPTAEGFKQQISQRSLPGRPDYRDLLPVVGWNDKVLRLLSAMLPRDMPLPQATVARTHLDVRCWGRNAVMTETSLDLTITSAGGEELYRWQKSRPWAETHRLLEIR</sequence>
<dbReference type="Gene3D" id="1.50.10.20">
    <property type="match status" value="1"/>
</dbReference>